<reference evidence="3 4" key="1">
    <citation type="journal article" date="2015" name="Genome Biol. Evol.">
        <title>Phylogenomic analyses indicate that early fungi evolved digesting cell walls of algal ancestors of land plants.</title>
        <authorList>
            <person name="Chang Y."/>
            <person name="Wang S."/>
            <person name="Sekimoto S."/>
            <person name="Aerts A.L."/>
            <person name="Choi C."/>
            <person name="Clum A."/>
            <person name="LaButti K.M."/>
            <person name="Lindquist E.A."/>
            <person name="Yee Ngan C."/>
            <person name="Ohm R.A."/>
            <person name="Salamov A.A."/>
            <person name="Grigoriev I.V."/>
            <person name="Spatafora J.W."/>
            <person name="Berbee M.L."/>
        </authorList>
    </citation>
    <scope>NUCLEOTIDE SEQUENCE [LARGE SCALE GENOMIC DNA]</scope>
    <source>
        <strain evidence="3 4">NRRL 28638</strain>
    </source>
</reference>
<sequence length="439" mass="46574">MHTTKFTTIVSLLVLGAMANGPKPAATHSQLPASANAEFKADLEDAPSGATLHSSSKIPKSIKLPSKIVKAASTKGRSSEAEHGERVGHDTKLRSIEPSMSNDKLEGFADTVSKPEDESSKKEKNEEETALPSLAKLLSSDSLPSQALINKARDEIQTRIKDNQADIKREIAALMVVAQEQNIVDQINKIKIVAPLELSDIFIAGQNGFGPQFPMGTPILPIPGMPGPVISTVPELSEKPLEKPEEDEHLSNKLHASSIRQPTAIPPRGLERFEEEDSVVLIEQDSEMDSAMPPSTSSSDAQSTPGKPVDIQPVPEAPLPASTGPQSQPAPEAPAPAPAPASTGPQSQPAPEAPSPASAGPQAAPNAPAPPQANQQPQPQSQPQPSQPQEQPQSQPQGQQSPIIQNQQPAPSDPKDNVPQRENNSCNSTRKLIHTIVFQ</sequence>
<feature type="compositionally biased region" description="Polar residues" evidence="1">
    <location>
        <begin position="293"/>
        <end position="305"/>
    </location>
</feature>
<gene>
    <name evidence="3" type="ORF">CONCODRAFT_4670</name>
</gene>
<accession>A0A137PCA8</accession>
<evidence type="ECO:0000256" key="2">
    <source>
        <dbReference type="SAM" id="SignalP"/>
    </source>
</evidence>
<protein>
    <submittedName>
        <fullName evidence="3">Uncharacterized protein</fullName>
    </submittedName>
</protein>
<dbReference type="AlphaFoldDB" id="A0A137PCA8"/>
<feature type="region of interest" description="Disordered" evidence="1">
    <location>
        <begin position="238"/>
        <end position="274"/>
    </location>
</feature>
<feature type="compositionally biased region" description="Low complexity" evidence="1">
    <location>
        <begin position="387"/>
        <end position="410"/>
    </location>
</feature>
<feature type="region of interest" description="Disordered" evidence="1">
    <location>
        <begin position="71"/>
        <end position="130"/>
    </location>
</feature>
<feature type="compositionally biased region" description="Basic and acidic residues" evidence="1">
    <location>
        <begin position="103"/>
        <end position="127"/>
    </location>
</feature>
<keyword evidence="2" id="KW-0732">Signal</keyword>
<feature type="compositionally biased region" description="Basic and acidic residues" evidence="1">
    <location>
        <begin position="77"/>
        <end position="95"/>
    </location>
</feature>
<dbReference type="EMBL" id="KQ964451">
    <property type="protein sequence ID" value="KXN72571.1"/>
    <property type="molecule type" value="Genomic_DNA"/>
</dbReference>
<dbReference type="Proteomes" id="UP000070444">
    <property type="component" value="Unassembled WGS sequence"/>
</dbReference>
<feature type="region of interest" description="Disordered" evidence="1">
    <location>
        <begin position="287"/>
        <end position="439"/>
    </location>
</feature>
<evidence type="ECO:0000313" key="3">
    <source>
        <dbReference type="EMBL" id="KXN72571.1"/>
    </source>
</evidence>
<name>A0A137PCA8_CONC2</name>
<evidence type="ECO:0000256" key="1">
    <source>
        <dbReference type="SAM" id="MobiDB-lite"/>
    </source>
</evidence>
<proteinExistence type="predicted"/>
<feature type="compositionally biased region" description="Low complexity" evidence="1">
    <location>
        <begin position="340"/>
        <end position="379"/>
    </location>
</feature>
<organism evidence="3 4">
    <name type="scientific">Conidiobolus coronatus (strain ATCC 28846 / CBS 209.66 / NRRL 28638)</name>
    <name type="common">Delacroixia coronata</name>
    <dbReference type="NCBI Taxonomy" id="796925"/>
    <lineage>
        <taxon>Eukaryota</taxon>
        <taxon>Fungi</taxon>
        <taxon>Fungi incertae sedis</taxon>
        <taxon>Zoopagomycota</taxon>
        <taxon>Entomophthoromycotina</taxon>
        <taxon>Entomophthoromycetes</taxon>
        <taxon>Entomophthorales</taxon>
        <taxon>Ancylistaceae</taxon>
        <taxon>Conidiobolus</taxon>
    </lineage>
</organism>
<feature type="compositionally biased region" description="Polar residues" evidence="1">
    <location>
        <begin position="420"/>
        <end position="430"/>
    </location>
</feature>
<feature type="chain" id="PRO_5007294620" evidence="2">
    <location>
        <begin position="20"/>
        <end position="439"/>
    </location>
</feature>
<keyword evidence="4" id="KW-1185">Reference proteome</keyword>
<feature type="signal peptide" evidence="2">
    <location>
        <begin position="1"/>
        <end position="19"/>
    </location>
</feature>
<evidence type="ECO:0000313" key="4">
    <source>
        <dbReference type="Proteomes" id="UP000070444"/>
    </source>
</evidence>
<dbReference type="PRINTS" id="PR01217">
    <property type="entry name" value="PRICHEXTENSN"/>
</dbReference>
<dbReference type="STRING" id="796925.A0A137PCA8"/>